<dbReference type="eggNOG" id="ENOG502QTE7">
    <property type="taxonomic scope" value="Eukaryota"/>
</dbReference>
<evidence type="ECO:0000259" key="1">
    <source>
        <dbReference type="Pfam" id="PF00856"/>
    </source>
</evidence>
<dbReference type="PANTHER" id="PTHR47780">
    <property type="entry name" value="PROTEIN SET DOMAIN GROUP 41"/>
    <property type="match status" value="1"/>
</dbReference>
<dbReference type="CDD" id="cd20071">
    <property type="entry name" value="SET_SMYD"/>
    <property type="match status" value="1"/>
</dbReference>
<protein>
    <recommendedName>
        <fullName evidence="1">SET domain-containing protein</fullName>
    </recommendedName>
</protein>
<dbReference type="EMBL" id="KI517748">
    <property type="protein sequence ID" value="ESQ33277.1"/>
    <property type="molecule type" value="Genomic_DNA"/>
</dbReference>
<sequence>MEIMAADDIGIGVDLFPPLSPLTFSLYDSFFTSHCSCCFSLLSPAPPQSPASLYCSAACSLTDSPIVSQIIPDHSLILSSDIRAALRLLNSIPSYAVVAASLPHRFGGLLTNHHRLMADSSFSVAIQCAANFIAVVLRSDRKNTELEEAAICSVLTNAVELQDSSGRALGIAVYDTRFSWINHSCSPNACYRFVISPHSTTTPSFQDYPKMLPHTTNTEKEQIGVCSRITSLWEGKTVRYGPKVVARSIKRIKSGEEITISYIDLMQPTGLRQSDLWSKYRFICSCRRCTASPPDYVDSILEGFVALEPEKTTVGHYHGATNKDEAVRKMTDHIEEAIGDFLLDNINPETCCEKIESVLHHGIQIKTNSQPSQHLRLHPSHHVALHAYITLATAYRIRSVDSEADMRKAFDMSRISAAYSLLLSGVSHHLFSAEPSFAISAANFWKSAGESLLDLARKFSMESYREYDVKCTKCLMLETGNSHSEIIENCRQILRCLSDISQHAWSFLNRDCPYLQNFKSPVDFSFKMTNGEREESSEDQRISVLLLSFHCLLYADLLTGLCYDRKSHLVSQSIV</sequence>
<organism evidence="2 3">
    <name type="scientific">Eutrema salsugineum</name>
    <name type="common">Saltwater cress</name>
    <name type="synonym">Sisymbrium salsugineum</name>
    <dbReference type="NCBI Taxonomy" id="72664"/>
    <lineage>
        <taxon>Eukaryota</taxon>
        <taxon>Viridiplantae</taxon>
        <taxon>Streptophyta</taxon>
        <taxon>Embryophyta</taxon>
        <taxon>Tracheophyta</taxon>
        <taxon>Spermatophyta</taxon>
        <taxon>Magnoliopsida</taxon>
        <taxon>eudicotyledons</taxon>
        <taxon>Gunneridae</taxon>
        <taxon>Pentapetalae</taxon>
        <taxon>rosids</taxon>
        <taxon>malvids</taxon>
        <taxon>Brassicales</taxon>
        <taxon>Brassicaceae</taxon>
        <taxon>Eutremeae</taxon>
        <taxon>Eutrema</taxon>
    </lineage>
</organism>
<gene>
    <name evidence="2" type="ORF">EUTSA_v10003905mg</name>
</gene>
<dbReference type="Proteomes" id="UP000030689">
    <property type="component" value="Unassembled WGS sequence"/>
</dbReference>
<dbReference type="InterPro" id="IPR046341">
    <property type="entry name" value="SET_dom_sf"/>
</dbReference>
<dbReference type="Pfam" id="PF00856">
    <property type="entry name" value="SET"/>
    <property type="match status" value="1"/>
</dbReference>
<dbReference type="AlphaFoldDB" id="V4KTB8"/>
<dbReference type="OMA" id="KYRFICC"/>
<dbReference type="Gene3D" id="2.170.270.10">
    <property type="entry name" value="SET domain"/>
    <property type="match status" value="2"/>
</dbReference>
<dbReference type="Gene3D" id="1.10.220.160">
    <property type="match status" value="1"/>
</dbReference>
<keyword evidence="3" id="KW-1185">Reference proteome</keyword>
<reference evidence="2 3" key="1">
    <citation type="journal article" date="2013" name="Front. Plant Sci.">
        <title>The Reference Genome of the Halophytic Plant Eutrema salsugineum.</title>
        <authorList>
            <person name="Yang R."/>
            <person name="Jarvis D.E."/>
            <person name="Chen H."/>
            <person name="Beilstein M.A."/>
            <person name="Grimwood J."/>
            <person name="Jenkins J."/>
            <person name="Shu S."/>
            <person name="Prochnik S."/>
            <person name="Xin M."/>
            <person name="Ma C."/>
            <person name="Schmutz J."/>
            <person name="Wing R.A."/>
            <person name="Mitchell-Olds T."/>
            <person name="Schumaker K.S."/>
            <person name="Wang X."/>
        </authorList>
    </citation>
    <scope>NUCLEOTIDE SEQUENCE [LARGE SCALE GENOMIC DNA]</scope>
</reference>
<feature type="domain" description="SET" evidence="1">
    <location>
        <begin position="173"/>
        <end position="262"/>
    </location>
</feature>
<dbReference type="Gramene" id="ESQ33277">
    <property type="protein sequence ID" value="ESQ33277"/>
    <property type="gene ID" value="EUTSA_v10003905mg"/>
</dbReference>
<dbReference type="PANTHER" id="PTHR47780:SF1">
    <property type="entry name" value="PROTEIN SET DOMAIN GROUP 41"/>
    <property type="match status" value="1"/>
</dbReference>
<proteinExistence type="predicted"/>
<dbReference type="STRING" id="72664.V4KTB8"/>
<name>V4KTB8_EUTSA</name>
<accession>V4KTB8</accession>
<dbReference type="SUPFAM" id="SSF82199">
    <property type="entry name" value="SET domain"/>
    <property type="match status" value="1"/>
</dbReference>
<dbReference type="InterPro" id="IPR001214">
    <property type="entry name" value="SET_dom"/>
</dbReference>
<evidence type="ECO:0000313" key="2">
    <source>
        <dbReference type="EMBL" id="ESQ33277.1"/>
    </source>
</evidence>
<evidence type="ECO:0000313" key="3">
    <source>
        <dbReference type="Proteomes" id="UP000030689"/>
    </source>
</evidence>
<dbReference type="Gene3D" id="6.10.140.2220">
    <property type="match status" value="1"/>
</dbReference>
<dbReference type="OrthoDB" id="5945798at2759"/>